<feature type="binding site" evidence="7">
    <location>
        <position position="171"/>
    </location>
    <ligand>
        <name>2-oxoglutarate</name>
        <dbReference type="ChEBI" id="CHEBI:16810"/>
    </ligand>
</feature>
<feature type="binding site" evidence="7">
    <location>
        <position position="100"/>
    </location>
    <ligand>
        <name>Fe cation</name>
        <dbReference type="ChEBI" id="CHEBI:24875"/>
    </ligand>
</feature>
<dbReference type="GO" id="GO:0051213">
    <property type="term" value="F:dioxygenase activity"/>
    <property type="evidence" value="ECO:0007669"/>
    <property type="project" value="UniProtKB-KW"/>
</dbReference>
<evidence type="ECO:0000259" key="8">
    <source>
        <dbReference type="PROSITE" id="PS51471"/>
    </source>
</evidence>
<evidence type="ECO:0000313" key="10">
    <source>
        <dbReference type="Proteomes" id="UP001430149"/>
    </source>
</evidence>
<comment type="caution">
    <text evidence="9">The sequence shown here is derived from an EMBL/GenBank/DDBJ whole genome shotgun (WGS) entry which is preliminary data.</text>
</comment>
<dbReference type="InterPro" id="IPR041097">
    <property type="entry name" value="PKHD_C"/>
</dbReference>
<dbReference type="EMBL" id="JADIKE010000037">
    <property type="protein sequence ID" value="MBM7126495.1"/>
    <property type="molecule type" value="Genomic_DNA"/>
</dbReference>
<comment type="cofactor">
    <cofactor evidence="7">
        <name>Fe(2+)</name>
        <dbReference type="ChEBI" id="CHEBI:29033"/>
    </cofactor>
    <text evidence="7">Binds 1 Fe(2+) ion per subunit.</text>
</comment>
<evidence type="ECO:0000256" key="3">
    <source>
        <dbReference type="ARBA" id="ARBA00022896"/>
    </source>
</evidence>
<dbReference type="NCBIfam" id="NF003974">
    <property type="entry name" value="PRK05467.1-3"/>
    <property type="match status" value="1"/>
</dbReference>
<evidence type="ECO:0000256" key="7">
    <source>
        <dbReference type="HAMAP-Rule" id="MF_00657"/>
    </source>
</evidence>
<dbReference type="PANTHER" id="PTHR41536:SF1">
    <property type="entry name" value="PKHD-TYPE HYDROXYLASE YBIX"/>
    <property type="match status" value="1"/>
</dbReference>
<keyword evidence="2 7" id="KW-0479">Metal-binding</keyword>
<protein>
    <submittedName>
        <fullName evidence="9">Fe2+-dependent dioxygenase</fullName>
    </submittedName>
</protein>
<dbReference type="InterPro" id="IPR044862">
    <property type="entry name" value="Pro_4_hyd_alph_FE2OG_OXY"/>
</dbReference>
<evidence type="ECO:0000256" key="1">
    <source>
        <dbReference type="ARBA" id="ARBA00001961"/>
    </source>
</evidence>
<accession>A0ABS2K5K0</accession>
<feature type="binding site" evidence="7">
    <location>
        <position position="98"/>
    </location>
    <ligand>
        <name>Fe cation</name>
        <dbReference type="ChEBI" id="CHEBI:24875"/>
    </ligand>
</feature>
<keyword evidence="3 7" id="KW-0847">Vitamin C</keyword>
<dbReference type="HAMAP" id="MF_00657">
    <property type="entry name" value="Hydroxyl_YbiX"/>
    <property type="match status" value="1"/>
</dbReference>
<reference evidence="9" key="1">
    <citation type="submission" date="2020-10" db="EMBL/GenBank/DDBJ databases">
        <title>Phylogeny of dyella-like bacteria.</title>
        <authorList>
            <person name="Fu J."/>
        </authorList>
    </citation>
    <scope>NUCLEOTIDE SEQUENCE</scope>
    <source>
        <strain evidence="9">DHOC52</strain>
    </source>
</reference>
<keyword evidence="6 7" id="KW-0408">Iron</keyword>
<organism evidence="9 10">
    <name type="scientific">Dyella flava</name>
    <dbReference type="NCBI Taxonomy" id="1920170"/>
    <lineage>
        <taxon>Bacteria</taxon>
        <taxon>Pseudomonadati</taxon>
        <taxon>Pseudomonadota</taxon>
        <taxon>Gammaproteobacteria</taxon>
        <taxon>Lysobacterales</taxon>
        <taxon>Rhodanobacteraceae</taxon>
        <taxon>Dyella</taxon>
    </lineage>
</organism>
<dbReference type="RefSeq" id="WP_204683042.1">
    <property type="nucleotide sequence ID" value="NZ_BSNR01000004.1"/>
</dbReference>
<dbReference type="InterPro" id="IPR023550">
    <property type="entry name" value="PKHD_hydroxylase"/>
</dbReference>
<dbReference type="InterPro" id="IPR006620">
    <property type="entry name" value="Pro_4_hyd_alph"/>
</dbReference>
<keyword evidence="10" id="KW-1185">Reference proteome</keyword>
<proteinExistence type="inferred from homology"/>
<evidence type="ECO:0000313" key="9">
    <source>
        <dbReference type="EMBL" id="MBM7126495.1"/>
    </source>
</evidence>
<sequence>MLVHIPNLLSSEQLAHVRRQLAADHAPWVDGRVTAGHQGIHVKQNQQLAEGSGMAIELGDIVLAALERHPLFISTALPNRVYPPMFNRYQGGMHFGSHVDGSIRLLPGTGQKIRTDLSATLFLAPPDSYDGGELLVEDTYGTQTIKLPAGDMLLYPASSLHRVNPVTRGTRLASFFWVQSMVRNDGQRTLLFDLDNAIQRLTATGGDEAARVKLTGCYHNLLRMWSDL</sequence>
<feature type="domain" description="Fe2OG dioxygenase" evidence="8">
    <location>
        <begin position="80"/>
        <end position="180"/>
    </location>
</feature>
<comment type="cofactor">
    <cofactor evidence="1 7">
        <name>L-ascorbate</name>
        <dbReference type="ChEBI" id="CHEBI:38290"/>
    </cofactor>
</comment>
<evidence type="ECO:0000256" key="5">
    <source>
        <dbReference type="ARBA" id="ARBA00023002"/>
    </source>
</evidence>
<dbReference type="SMART" id="SM00702">
    <property type="entry name" value="P4Hc"/>
    <property type="match status" value="1"/>
</dbReference>
<dbReference type="PANTHER" id="PTHR41536">
    <property type="entry name" value="PKHD-TYPE HYDROXYLASE YBIX"/>
    <property type="match status" value="1"/>
</dbReference>
<dbReference type="Pfam" id="PF18331">
    <property type="entry name" value="PKHD_C"/>
    <property type="match status" value="1"/>
</dbReference>
<dbReference type="PROSITE" id="PS51471">
    <property type="entry name" value="FE2OG_OXY"/>
    <property type="match status" value="1"/>
</dbReference>
<dbReference type="InterPro" id="IPR005123">
    <property type="entry name" value="Oxoglu/Fe-dep_dioxygenase_dom"/>
</dbReference>
<dbReference type="SUPFAM" id="SSF51197">
    <property type="entry name" value="Clavaminate synthase-like"/>
    <property type="match status" value="1"/>
</dbReference>
<evidence type="ECO:0000256" key="2">
    <source>
        <dbReference type="ARBA" id="ARBA00022723"/>
    </source>
</evidence>
<dbReference type="Gene3D" id="4.10.860.20">
    <property type="entry name" value="Rabenosyn, Rab binding domain"/>
    <property type="match status" value="1"/>
</dbReference>
<dbReference type="Proteomes" id="UP001430149">
    <property type="component" value="Unassembled WGS sequence"/>
</dbReference>
<feature type="binding site" evidence="7">
    <location>
        <position position="161"/>
    </location>
    <ligand>
        <name>Fe cation</name>
        <dbReference type="ChEBI" id="CHEBI:24875"/>
    </ligand>
</feature>
<keyword evidence="5 7" id="KW-0560">Oxidoreductase</keyword>
<evidence type="ECO:0000256" key="4">
    <source>
        <dbReference type="ARBA" id="ARBA00022964"/>
    </source>
</evidence>
<evidence type="ECO:0000256" key="6">
    <source>
        <dbReference type="ARBA" id="ARBA00023004"/>
    </source>
</evidence>
<dbReference type="NCBIfam" id="NF003975">
    <property type="entry name" value="PRK05467.1-4"/>
    <property type="match status" value="1"/>
</dbReference>
<gene>
    <name evidence="9" type="ORF">ISP19_14025</name>
</gene>
<dbReference type="Gene3D" id="2.60.120.620">
    <property type="entry name" value="q2cbj1_9rhob like domain"/>
    <property type="match status" value="1"/>
</dbReference>
<name>A0ABS2K5K0_9GAMM</name>
<keyword evidence="4 7" id="KW-0223">Dioxygenase</keyword>
<dbReference type="Pfam" id="PF13640">
    <property type="entry name" value="2OG-FeII_Oxy_3"/>
    <property type="match status" value="1"/>
</dbReference>